<dbReference type="GO" id="GO:0061630">
    <property type="term" value="F:ubiquitin protein ligase activity"/>
    <property type="evidence" value="ECO:0007669"/>
    <property type="project" value="TreeGrafter"/>
</dbReference>
<gene>
    <name evidence="3" type="ORF">MNOR_LOCUS25318</name>
</gene>
<dbReference type="InterPro" id="IPR001258">
    <property type="entry name" value="NHL_repeat"/>
</dbReference>
<dbReference type="PANTHER" id="PTHR24104">
    <property type="entry name" value="E3 UBIQUITIN-PROTEIN LIGASE NHLRC1-RELATED"/>
    <property type="match status" value="1"/>
</dbReference>
<feature type="non-terminal residue" evidence="3">
    <location>
        <position position="1"/>
    </location>
</feature>
<evidence type="ECO:0000256" key="1">
    <source>
        <dbReference type="ARBA" id="ARBA00022737"/>
    </source>
</evidence>
<dbReference type="GO" id="GO:0043161">
    <property type="term" value="P:proteasome-mediated ubiquitin-dependent protein catabolic process"/>
    <property type="evidence" value="ECO:0007669"/>
    <property type="project" value="TreeGrafter"/>
</dbReference>
<dbReference type="Pfam" id="PF01436">
    <property type="entry name" value="NHL"/>
    <property type="match status" value="2"/>
</dbReference>
<dbReference type="EMBL" id="CAXKWB010024042">
    <property type="protein sequence ID" value="CAL4125823.1"/>
    <property type="molecule type" value="Genomic_DNA"/>
</dbReference>
<keyword evidence="4" id="KW-1185">Reference proteome</keyword>
<organism evidence="3 4">
    <name type="scientific">Meganyctiphanes norvegica</name>
    <name type="common">Northern krill</name>
    <name type="synonym">Thysanopoda norvegica</name>
    <dbReference type="NCBI Taxonomy" id="48144"/>
    <lineage>
        <taxon>Eukaryota</taxon>
        <taxon>Metazoa</taxon>
        <taxon>Ecdysozoa</taxon>
        <taxon>Arthropoda</taxon>
        <taxon>Crustacea</taxon>
        <taxon>Multicrustacea</taxon>
        <taxon>Malacostraca</taxon>
        <taxon>Eumalacostraca</taxon>
        <taxon>Eucarida</taxon>
        <taxon>Euphausiacea</taxon>
        <taxon>Euphausiidae</taxon>
        <taxon>Meganyctiphanes</taxon>
    </lineage>
</organism>
<keyword evidence="1" id="KW-0677">Repeat</keyword>
<evidence type="ECO:0000256" key="2">
    <source>
        <dbReference type="PROSITE-ProRule" id="PRU00504"/>
    </source>
</evidence>
<dbReference type="PANTHER" id="PTHR24104:SF25">
    <property type="entry name" value="PROTEIN LIN-41"/>
    <property type="match status" value="1"/>
</dbReference>
<dbReference type="Gene3D" id="2.120.10.30">
    <property type="entry name" value="TolB, C-terminal domain"/>
    <property type="match status" value="2"/>
</dbReference>
<sequence length="183" mass="19832">VTSSGQLLSQFSHDSLQEPTTLAVNSEGEILVADNAVASIFVFLEGGKLVRKWGSKGNKAGQLGSVAALCTGPDNEVIVADSRIQVFSQDGEYQRTIFETKGKGPRGTYGGLFLDPKGLLLATRQERNNSCIQVFDYTLGSLIFTIDSKEAKLKRPSGLATTRDGHVIIVDLGNDCIKKFRYM</sequence>
<dbReference type="AlphaFoldDB" id="A0AAV2RLW7"/>
<protein>
    <recommendedName>
        <fullName evidence="5">Tripartite motif-containing protein 2</fullName>
    </recommendedName>
</protein>
<dbReference type="InterPro" id="IPR011042">
    <property type="entry name" value="6-blade_b-propeller_TolB-like"/>
</dbReference>
<dbReference type="Proteomes" id="UP001497623">
    <property type="component" value="Unassembled WGS sequence"/>
</dbReference>
<dbReference type="CDD" id="cd05819">
    <property type="entry name" value="NHL"/>
    <property type="match status" value="1"/>
</dbReference>
<dbReference type="PROSITE" id="PS51125">
    <property type="entry name" value="NHL"/>
    <property type="match status" value="2"/>
</dbReference>
<reference evidence="3 4" key="1">
    <citation type="submission" date="2024-05" db="EMBL/GenBank/DDBJ databases">
        <authorList>
            <person name="Wallberg A."/>
        </authorList>
    </citation>
    <scope>NUCLEOTIDE SEQUENCE [LARGE SCALE GENOMIC DNA]</scope>
</reference>
<dbReference type="InterPro" id="IPR050952">
    <property type="entry name" value="TRIM-NHL_E3_ligases"/>
</dbReference>
<feature type="repeat" description="NHL" evidence="2">
    <location>
        <begin position="153"/>
        <end position="183"/>
    </location>
</feature>
<evidence type="ECO:0000313" key="3">
    <source>
        <dbReference type="EMBL" id="CAL4125823.1"/>
    </source>
</evidence>
<comment type="caution">
    <text evidence="3">The sequence shown here is derived from an EMBL/GenBank/DDBJ whole genome shotgun (WGS) entry which is preliminary data.</text>
</comment>
<accession>A0AAV2RLW7</accession>
<name>A0AAV2RLW7_MEGNR</name>
<evidence type="ECO:0000313" key="4">
    <source>
        <dbReference type="Proteomes" id="UP001497623"/>
    </source>
</evidence>
<proteinExistence type="predicted"/>
<dbReference type="GO" id="GO:0008270">
    <property type="term" value="F:zinc ion binding"/>
    <property type="evidence" value="ECO:0007669"/>
    <property type="project" value="UniProtKB-KW"/>
</dbReference>
<dbReference type="SUPFAM" id="SSF101898">
    <property type="entry name" value="NHL repeat"/>
    <property type="match status" value="1"/>
</dbReference>
<dbReference type="GO" id="GO:0000209">
    <property type="term" value="P:protein polyubiquitination"/>
    <property type="evidence" value="ECO:0007669"/>
    <property type="project" value="TreeGrafter"/>
</dbReference>
<feature type="repeat" description="NHL" evidence="2">
    <location>
        <begin position="54"/>
        <end position="90"/>
    </location>
</feature>
<evidence type="ECO:0008006" key="5">
    <source>
        <dbReference type="Google" id="ProtNLM"/>
    </source>
</evidence>